<protein>
    <submittedName>
        <fullName evidence="1">Uncharacterized protein</fullName>
    </submittedName>
</protein>
<name>A0A238C3L5_9BILA</name>
<proteinExistence type="predicted"/>
<dbReference type="AlphaFoldDB" id="A0A238C3L5"/>
<accession>A0A238C3L5</accession>
<organism evidence="1 2">
    <name type="scientific">Onchocerca flexuosa</name>
    <dbReference type="NCBI Taxonomy" id="387005"/>
    <lineage>
        <taxon>Eukaryota</taxon>
        <taxon>Metazoa</taxon>
        <taxon>Ecdysozoa</taxon>
        <taxon>Nematoda</taxon>
        <taxon>Chromadorea</taxon>
        <taxon>Rhabditida</taxon>
        <taxon>Spirurina</taxon>
        <taxon>Spiruromorpha</taxon>
        <taxon>Filarioidea</taxon>
        <taxon>Onchocercidae</taxon>
        <taxon>Onchocerca</taxon>
    </lineage>
</organism>
<keyword evidence="2" id="KW-1185">Reference proteome</keyword>
<dbReference type="EMBL" id="KZ269979">
    <property type="protein sequence ID" value="OZC11756.1"/>
    <property type="molecule type" value="Genomic_DNA"/>
</dbReference>
<gene>
    <name evidence="1" type="ORF">X798_00936</name>
</gene>
<evidence type="ECO:0000313" key="2">
    <source>
        <dbReference type="Proteomes" id="UP000242913"/>
    </source>
</evidence>
<evidence type="ECO:0000313" key="1">
    <source>
        <dbReference type="EMBL" id="OZC11756.1"/>
    </source>
</evidence>
<sequence length="185" mass="21044">MVKGYSVRRSFAFLVLRAIGSSSDSFTIILILNTPCIKLVLPEKYPMDQLKYMQKEYIINENTIITIVEDLFIKKARDADYKKDTVRLPFLIKVENTLSFSSLDMSLPITPSDHSRSRPFSIFVPTNVLSSSQSAKQVLLQTKNCTLQRADNQHTLDTKDQISGEVSMKRKILLYKSGCVNSRNT</sequence>
<dbReference type="Proteomes" id="UP000242913">
    <property type="component" value="Unassembled WGS sequence"/>
</dbReference>
<reference evidence="1 2" key="1">
    <citation type="submission" date="2015-12" db="EMBL/GenBank/DDBJ databases">
        <title>Draft genome of the nematode, Onchocerca flexuosa.</title>
        <authorList>
            <person name="Mitreva M."/>
        </authorList>
    </citation>
    <scope>NUCLEOTIDE SEQUENCE [LARGE SCALE GENOMIC DNA]</scope>
    <source>
        <strain evidence="1">Red Deer</strain>
    </source>
</reference>